<dbReference type="Pfam" id="PF04955">
    <property type="entry name" value="HupE_UreJ"/>
    <property type="match status" value="1"/>
</dbReference>
<comment type="caution">
    <text evidence="2">The sequence shown here is derived from an EMBL/GenBank/DDBJ whole genome shotgun (WGS) entry which is preliminary data.</text>
</comment>
<proteinExistence type="predicted"/>
<keyword evidence="1" id="KW-0472">Membrane</keyword>
<evidence type="ECO:0000313" key="2">
    <source>
        <dbReference type="EMBL" id="MFG1252316.1"/>
    </source>
</evidence>
<sequence>MTRLARRAGIAGAVALVRRAGSVGALALVFALTPGLAHAHLVDTRLGDFYSGALHPLTDFEQVLPWLALAVLAAFQGPRTARWVVLVFPLALAAGGALSLVLPPPPFAPVAGVTLVALTGLAVAAQLRLPLVALLVLAVGLGLLDGYQNGAAMVATTDQFLFLSGVTVIGYAFVTLALGCAIAFLAGVGGWRPIALRAAGSWVAAVGIMVLGLHLVSRGVG</sequence>
<feature type="transmembrane region" description="Helical" evidence="1">
    <location>
        <begin position="63"/>
        <end position="78"/>
    </location>
</feature>
<evidence type="ECO:0000256" key="1">
    <source>
        <dbReference type="SAM" id="Phobius"/>
    </source>
</evidence>
<dbReference type="EMBL" id="JBAFUR010000002">
    <property type="protein sequence ID" value="MFG1252316.1"/>
    <property type="molecule type" value="Genomic_DNA"/>
</dbReference>
<keyword evidence="3" id="KW-1185">Reference proteome</keyword>
<feature type="transmembrane region" description="Helical" evidence="1">
    <location>
        <begin position="194"/>
        <end position="216"/>
    </location>
</feature>
<keyword evidence="1" id="KW-0812">Transmembrane</keyword>
<feature type="transmembrane region" description="Helical" evidence="1">
    <location>
        <begin position="83"/>
        <end position="101"/>
    </location>
</feature>
<organism evidence="2 3">
    <name type="scientific">Xanthobacter aminoxidans</name>
    <dbReference type="NCBI Taxonomy" id="186280"/>
    <lineage>
        <taxon>Bacteria</taxon>
        <taxon>Pseudomonadati</taxon>
        <taxon>Pseudomonadota</taxon>
        <taxon>Alphaproteobacteria</taxon>
        <taxon>Hyphomicrobiales</taxon>
        <taxon>Xanthobacteraceae</taxon>
        <taxon>Xanthobacter</taxon>
    </lineage>
</organism>
<evidence type="ECO:0000313" key="3">
    <source>
        <dbReference type="Proteomes" id="UP001604043"/>
    </source>
</evidence>
<name>A0ABW6ZEV1_9HYPH</name>
<feature type="transmembrane region" description="Helical" evidence="1">
    <location>
        <begin position="131"/>
        <end position="148"/>
    </location>
</feature>
<accession>A0ABW6ZEV1</accession>
<feature type="transmembrane region" description="Helical" evidence="1">
    <location>
        <begin position="107"/>
        <end position="124"/>
    </location>
</feature>
<protein>
    <submittedName>
        <fullName evidence="2">HupE/UreJ family protein</fullName>
    </submittedName>
</protein>
<dbReference type="RefSeq" id="WP_051679311.1">
    <property type="nucleotide sequence ID" value="NZ_JBAFUR010000002.1"/>
</dbReference>
<feature type="transmembrane region" description="Helical" evidence="1">
    <location>
        <begin position="160"/>
        <end position="187"/>
    </location>
</feature>
<keyword evidence="1" id="KW-1133">Transmembrane helix</keyword>
<gene>
    <name evidence="2" type="ORF">V5F30_08895</name>
</gene>
<dbReference type="InterPro" id="IPR007038">
    <property type="entry name" value="HupE_UreJ"/>
</dbReference>
<dbReference type="Proteomes" id="UP001604043">
    <property type="component" value="Unassembled WGS sequence"/>
</dbReference>
<reference evidence="2 3" key="1">
    <citation type="submission" date="2024-02" db="EMBL/GenBank/DDBJ databases">
        <title>Expansion and revision of Xanthobacter and proposal of Roseixanthobacter gen. nov.</title>
        <authorList>
            <person name="Soltysiak M.P.M."/>
            <person name="Jalihal A."/>
            <person name="Ory A."/>
            <person name="Chrisophersen C."/>
            <person name="Lee A.D."/>
            <person name="Boulton J."/>
            <person name="Springer M."/>
        </authorList>
    </citation>
    <scope>NUCLEOTIDE SEQUENCE [LARGE SCALE GENOMIC DNA]</scope>
    <source>
        <strain evidence="2 3">CB5</strain>
    </source>
</reference>